<evidence type="ECO:0000313" key="2">
    <source>
        <dbReference type="Proteomes" id="UP000182761"/>
    </source>
</evidence>
<dbReference type="SUPFAM" id="SSF46689">
    <property type="entry name" value="Homeodomain-like"/>
    <property type="match status" value="1"/>
</dbReference>
<name>A0A0X3AS84_9FLAO</name>
<dbReference type="Pfam" id="PF20901">
    <property type="entry name" value="Sf6_terminase"/>
    <property type="match status" value="1"/>
</dbReference>
<dbReference type="EMBL" id="FCOR01000021">
    <property type="protein sequence ID" value="CVK17202.1"/>
    <property type="molecule type" value="Genomic_DNA"/>
</dbReference>
<dbReference type="AlphaFoldDB" id="A0A0X3AS84"/>
<dbReference type="STRING" id="1586267.GCA_001418685_02064"/>
<proteinExistence type="predicted"/>
<dbReference type="InterPro" id="IPR048683">
    <property type="entry name" value="Sf6_terminase"/>
</dbReference>
<dbReference type="Proteomes" id="UP000182761">
    <property type="component" value="Unassembled WGS sequence"/>
</dbReference>
<keyword evidence="2" id="KW-1185">Reference proteome</keyword>
<reference evidence="1 2" key="1">
    <citation type="submission" date="2016-01" db="EMBL/GenBank/DDBJ databases">
        <authorList>
            <person name="McClelland M."/>
            <person name="Jain A."/>
            <person name="Saraogi P."/>
            <person name="Mendelson R."/>
            <person name="Westerman R."/>
            <person name="SanMiguel P."/>
            <person name="Csonka L."/>
        </authorList>
    </citation>
    <scope>NUCLEOTIDE SEQUENCE [LARGE SCALE GENOMIC DNA]</scope>
    <source>
        <strain evidence="1 2">R-53146</strain>
    </source>
</reference>
<organism evidence="1 2">
    <name type="scientific">Apibacter mensalis</name>
    <dbReference type="NCBI Taxonomy" id="1586267"/>
    <lineage>
        <taxon>Bacteria</taxon>
        <taxon>Pseudomonadati</taxon>
        <taxon>Bacteroidota</taxon>
        <taxon>Flavobacteriia</taxon>
        <taxon>Flavobacteriales</taxon>
        <taxon>Weeksellaceae</taxon>
        <taxon>Apibacter</taxon>
    </lineage>
</organism>
<protein>
    <submittedName>
        <fullName evidence="1">Uncharacterized protein</fullName>
    </submittedName>
</protein>
<dbReference type="InterPro" id="IPR009057">
    <property type="entry name" value="Homeodomain-like_sf"/>
</dbReference>
<evidence type="ECO:0000313" key="1">
    <source>
        <dbReference type="EMBL" id="CVK17202.1"/>
    </source>
</evidence>
<gene>
    <name evidence="1" type="ORF">Ga0061079_1214</name>
</gene>
<sequence>MNLNIIDMAKYSKDIVEEITNLLKSDSYTISEICKRVGIAECTFFEWQNSKPEFLEQVKKARKERYKMFANEAEKSLLKKIQGYVVEETKIVKRKNSEEQTITRKHIQPDTAAIIFTLTNQDSENWKNKQYNEHIGKDGEDLFKAFDLSKISTEKLKEVEKMLREGQNDH</sequence>
<accession>A0A0X3AS84</accession>
<dbReference type="Gene3D" id="1.10.10.60">
    <property type="entry name" value="Homeodomain-like"/>
    <property type="match status" value="1"/>
</dbReference>